<name>A0A7S3PUL3_9STRA</name>
<sequence>MSQCEKDEIPSSSNQPVVVPSTNISELSGSSKSSENLDCKMSEIGAAESMNALTHTVSLTSIEGAVNRIAMAKERPPKKILTRPLYGGMMKRSGKITSGEIENLDSSHVDYLIAPGLSRIQEEENEGVDRRGRERYDATRTYRSSSSSSRNSNRSFYAFDDWKKAQFGRHPSRSPQPSDEINTGGEEDADGRENRKELSQHQDCERRQRINQFIQSAKRNSARTRHKR</sequence>
<protein>
    <submittedName>
        <fullName evidence="2">Uncharacterized protein</fullName>
    </submittedName>
</protein>
<feature type="compositionally biased region" description="Polar residues" evidence="1">
    <location>
        <begin position="210"/>
        <end position="219"/>
    </location>
</feature>
<reference evidence="2" key="1">
    <citation type="submission" date="2021-01" db="EMBL/GenBank/DDBJ databases">
        <authorList>
            <person name="Corre E."/>
            <person name="Pelletier E."/>
            <person name="Niang G."/>
            <person name="Scheremetjew M."/>
            <person name="Finn R."/>
            <person name="Kale V."/>
            <person name="Holt S."/>
            <person name="Cochrane G."/>
            <person name="Meng A."/>
            <person name="Brown T."/>
            <person name="Cohen L."/>
        </authorList>
    </citation>
    <scope>NUCLEOTIDE SEQUENCE</scope>
    <source>
        <strain evidence="2">MM31A-1</strain>
    </source>
</reference>
<feature type="compositionally biased region" description="Low complexity" evidence="1">
    <location>
        <begin position="143"/>
        <end position="154"/>
    </location>
</feature>
<feature type="compositionally biased region" description="Basic and acidic residues" evidence="1">
    <location>
        <begin position="127"/>
        <end position="140"/>
    </location>
</feature>
<dbReference type="AlphaFoldDB" id="A0A7S3PUL3"/>
<feature type="compositionally biased region" description="Low complexity" evidence="1">
    <location>
        <begin position="10"/>
        <end position="34"/>
    </location>
</feature>
<organism evidence="2">
    <name type="scientific">Chaetoceros debilis</name>
    <dbReference type="NCBI Taxonomy" id="122233"/>
    <lineage>
        <taxon>Eukaryota</taxon>
        <taxon>Sar</taxon>
        <taxon>Stramenopiles</taxon>
        <taxon>Ochrophyta</taxon>
        <taxon>Bacillariophyta</taxon>
        <taxon>Coscinodiscophyceae</taxon>
        <taxon>Chaetocerotophycidae</taxon>
        <taxon>Chaetocerotales</taxon>
        <taxon>Chaetocerotaceae</taxon>
        <taxon>Chaetoceros</taxon>
    </lineage>
</organism>
<accession>A0A7S3PUL3</accession>
<dbReference type="EMBL" id="HBIO01000943">
    <property type="protein sequence ID" value="CAE0455831.1"/>
    <property type="molecule type" value="Transcribed_RNA"/>
</dbReference>
<feature type="compositionally biased region" description="Basic and acidic residues" evidence="1">
    <location>
        <begin position="191"/>
        <end position="208"/>
    </location>
</feature>
<gene>
    <name evidence="2" type="ORF">CDEB00056_LOCUS672</name>
</gene>
<feature type="region of interest" description="Disordered" evidence="1">
    <location>
        <begin position="167"/>
        <end position="228"/>
    </location>
</feature>
<proteinExistence type="predicted"/>
<evidence type="ECO:0000313" key="2">
    <source>
        <dbReference type="EMBL" id="CAE0455831.1"/>
    </source>
</evidence>
<feature type="region of interest" description="Disordered" evidence="1">
    <location>
        <begin position="122"/>
        <end position="154"/>
    </location>
</feature>
<evidence type="ECO:0000256" key="1">
    <source>
        <dbReference type="SAM" id="MobiDB-lite"/>
    </source>
</evidence>
<feature type="region of interest" description="Disordered" evidence="1">
    <location>
        <begin position="1"/>
        <end position="36"/>
    </location>
</feature>